<feature type="site" description="Histone H3K4me3 binding" evidence="8">
    <location>
        <position position="602"/>
    </location>
</feature>
<feature type="binding site" evidence="9">
    <location>
        <position position="588"/>
    </location>
    <ligand>
        <name>Zn(2+)</name>
        <dbReference type="ChEBI" id="CHEBI:29105"/>
        <label>1</label>
    </ligand>
</feature>
<feature type="compositionally biased region" description="Polar residues" evidence="12">
    <location>
        <begin position="371"/>
        <end position="384"/>
    </location>
</feature>
<dbReference type="Proteomes" id="UP001201262">
    <property type="component" value="Unassembled WGS sequence"/>
</dbReference>
<keyword evidence="15" id="KW-1185">Reference proteome</keyword>
<dbReference type="GO" id="GO:0033698">
    <property type="term" value="C:Rpd3L complex"/>
    <property type="evidence" value="ECO:0007669"/>
    <property type="project" value="TreeGrafter"/>
</dbReference>
<evidence type="ECO:0000256" key="7">
    <source>
        <dbReference type="ARBA" id="ARBA00023242"/>
    </source>
</evidence>
<dbReference type="PROSITE" id="PS50016">
    <property type="entry name" value="ZF_PHD_2"/>
    <property type="match status" value="1"/>
</dbReference>
<accession>A0AAD4KRF3</accession>
<dbReference type="InterPro" id="IPR001965">
    <property type="entry name" value="Znf_PHD"/>
</dbReference>
<dbReference type="RefSeq" id="XP_046072287.1">
    <property type="nucleotide sequence ID" value="XM_046209643.1"/>
</dbReference>
<dbReference type="SUPFAM" id="SSF57903">
    <property type="entry name" value="FYVE/PHD zinc finger"/>
    <property type="match status" value="1"/>
</dbReference>
<keyword evidence="3 9" id="KW-0479">Metal-binding</keyword>
<dbReference type="InterPro" id="IPR024610">
    <property type="entry name" value="ING_N_histone-binding"/>
</dbReference>
<feature type="region of interest" description="Disordered" evidence="12">
    <location>
        <begin position="249"/>
        <end position="278"/>
    </location>
</feature>
<dbReference type="InterPro" id="IPR028651">
    <property type="entry name" value="ING_fam"/>
</dbReference>
<dbReference type="GO" id="GO:0006325">
    <property type="term" value="P:chromatin organization"/>
    <property type="evidence" value="ECO:0007669"/>
    <property type="project" value="UniProtKB-KW"/>
</dbReference>
<feature type="compositionally biased region" description="Acidic residues" evidence="12">
    <location>
        <begin position="567"/>
        <end position="583"/>
    </location>
</feature>
<comment type="subunit">
    <text evidence="11">Component of an histone acetyltransferase complex. Interacts with H3K4me3 and to a lesser extent with H3K4me2.</text>
</comment>
<feature type="region of interest" description="Disordered" evidence="12">
    <location>
        <begin position="339"/>
        <end position="583"/>
    </location>
</feature>
<evidence type="ECO:0000256" key="5">
    <source>
        <dbReference type="ARBA" id="ARBA00022833"/>
    </source>
</evidence>
<keyword evidence="6 11" id="KW-0156">Chromatin regulator</keyword>
<feature type="compositionally biased region" description="Polar residues" evidence="12">
    <location>
        <begin position="429"/>
        <end position="448"/>
    </location>
</feature>
<comment type="domain">
    <text evidence="11">The PHD-type zinc finger mediates the binding to H3K4me3.</text>
</comment>
<feature type="binding site" evidence="9">
    <location>
        <position position="630"/>
    </location>
    <ligand>
        <name>Zn(2+)</name>
        <dbReference type="ChEBI" id="CHEBI:29105"/>
        <label>2</label>
    </ligand>
</feature>
<feature type="region of interest" description="Disordered" evidence="12">
    <location>
        <begin position="21"/>
        <end position="41"/>
    </location>
</feature>
<proteinExistence type="inferred from homology"/>
<evidence type="ECO:0000256" key="9">
    <source>
        <dbReference type="PIRSR" id="PIRSR628651-51"/>
    </source>
</evidence>
<dbReference type="PROSITE" id="PS01359">
    <property type="entry name" value="ZF_PHD_1"/>
    <property type="match status" value="1"/>
</dbReference>
<gene>
    <name evidence="14" type="ORF">BGW36DRAFT_169716</name>
</gene>
<evidence type="ECO:0000256" key="6">
    <source>
        <dbReference type="ARBA" id="ARBA00022853"/>
    </source>
</evidence>
<dbReference type="PANTHER" id="PTHR10333:SF42">
    <property type="entry name" value="INHIBITOR OF GROWTH PROTEIN 5"/>
    <property type="match status" value="1"/>
</dbReference>
<dbReference type="GO" id="GO:0070210">
    <property type="term" value="C:Rpd3L-Expanded complex"/>
    <property type="evidence" value="ECO:0007669"/>
    <property type="project" value="TreeGrafter"/>
</dbReference>
<dbReference type="Pfam" id="PF12998">
    <property type="entry name" value="ING"/>
    <property type="match status" value="1"/>
</dbReference>
<feature type="site" description="Histone H3K4me3 binding" evidence="8">
    <location>
        <position position="587"/>
    </location>
</feature>
<comment type="caution">
    <text evidence="14">The sequence shown here is derived from an EMBL/GenBank/DDBJ whole genome shotgun (WGS) entry which is preliminary data.</text>
</comment>
<protein>
    <recommendedName>
        <fullName evidence="11">Chromatin modification-related protein</fullName>
    </recommendedName>
</protein>
<dbReference type="InterPro" id="IPR019787">
    <property type="entry name" value="Znf_PHD-finger"/>
</dbReference>
<evidence type="ECO:0000256" key="1">
    <source>
        <dbReference type="ARBA" id="ARBA00004123"/>
    </source>
</evidence>
<reference evidence="14" key="1">
    <citation type="submission" date="2021-12" db="EMBL/GenBank/DDBJ databases">
        <title>Convergent genome expansion in fungi linked to evolution of root-endophyte symbiosis.</title>
        <authorList>
            <consortium name="DOE Joint Genome Institute"/>
            <person name="Ke Y.-H."/>
            <person name="Bonito G."/>
            <person name="Liao H.-L."/>
            <person name="Looney B."/>
            <person name="Rojas-Flechas A."/>
            <person name="Nash J."/>
            <person name="Hameed K."/>
            <person name="Schadt C."/>
            <person name="Martin F."/>
            <person name="Crous P.W."/>
            <person name="Miettinen O."/>
            <person name="Magnuson J.K."/>
            <person name="Labbe J."/>
            <person name="Jacobson D."/>
            <person name="Doktycz M.J."/>
            <person name="Veneault-Fourrey C."/>
            <person name="Kuo A."/>
            <person name="Mondo S."/>
            <person name="Calhoun S."/>
            <person name="Riley R."/>
            <person name="Ohm R."/>
            <person name="LaButti K."/>
            <person name="Andreopoulos B."/>
            <person name="Pangilinan J."/>
            <person name="Nolan M."/>
            <person name="Tritt A."/>
            <person name="Clum A."/>
            <person name="Lipzen A."/>
            <person name="Daum C."/>
            <person name="Barry K."/>
            <person name="Grigoriev I.V."/>
            <person name="Vilgalys R."/>
        </authorList>
    </citation>
    <scope>NUCLEOTIDE SEQUENCE</scope>
    <source>
        <strain evidence="14">PMI_201</strain>
    </source>
</reference>
<feature type="binding site" evidence="9">
    <location>
        <position position="606"/>
    </location>
    <ligand>
        <name>Zn(2+)</name>
        <dbReference type="ChEBI" id="CHEBI:29105"/>
        <label>2</label>
    </ligand>
</feature>
<keyword evidence="7 11" id="KW-0539">Nucleus</keyword>
<dbReference type="GeneID" id="70239930"/>
<dbReference type="EMBL" id="JAJTJA010000006">
    <property type="protein sequence ID" value="KAH8697586.1"/>
    <property type="molecule type" value="Genomic_DNA"/>
</dbReference>
<organism evidence="14 15">
    <name type="scientific">Talaromyces proteolyticus</name>
    <dbReference type="NCBI Taxonomy" id="1131652"/>
    <lineage>
        <taxon>Eukaryota</taxon>
        <taxon>Fungi</taxon>
        <taxon>Dikarya</taxon>
        <taxon>Ascomycota</taxon>
        <taxon>Pezizomycotina</taxon>
        <taxon>Eurotiomycetes</taxon>
        <taxon>Eurotiomycetidae</taxon>
        <taxon>Eurotiales</taxon>
        <taxon>Trichocomaceae</taxon>
        <taxon>Talaromyces</taxon>
        <taxon>Talaromyces sect. Bacilispori</taxon>
    </lineage>
</organism>
<comment type="function">
    <text evidence="11">Component of an histone acetyltransferase complex.</text>
</comment>
<dbReference type="SMART" id="SM01408">
    <property type="entry name" value="ING"/>
    <property type="match status" value="1"/>
</dbReference>
<evidence type="ECO:0000256" key="2">
    <source>
        <dbReference type="ARBA" id="ARBA00010210"/>
    </source>
</evidence>
<dbReference type="GO" id="GO:0006355">
    <property type="term" value="P:regulation of DNA-templated transcription"/>
    <property type="evidence" value="ECO:0007669"/>
    <property type="project" value="TreeGrafter"/>
</dbReference>
<dbReference type="SMART" id="SM00249">
    <property type="entry name" value="PHD"/>
    <property type="match status" value="1"/>
</dbReference>
<feature type="site" description="Histone H3K4me3 binding" evidence="8">
    <location>
        <position position="598"/>
    </location>
</feature>
<evidence type="ECO:0000256" key="10">
    <source>
        <dbReference type="PROSITE-ProRule" id="PRU00146"/>
    </source>
</evidence>
<feature type="binding site" evidence="9">
    <location>
        <position position="633"/>
    </location>
    <ligand>
        <name>Zn(2+)</name>
        <dbReference type="ChEBI" id="CHEBI:29105"/>
        <label>2</label>
    </ligand>
</feature>
<dbReference type="AlphaFoldDB" id="A0AAD4KRF3"/>
<dbReference type="InterPro" id="IPR011011">
    <property type="entry name" value="Znf_FYVE_PHD"/>
</dbReference>
<evidence type="ECO:0000256" key="8">
    <source>
        <dbReference type="PIRSR" id="PIRSR628651-50"/>
    </source>
</evidence>
<dbReference type="Gene3D" id="3.30.40.10">
    <property type="entry name" value="Zinc/RING finger domain, C3HC4 (zinc finger)"/>
    <property type="match status" value="1"/>
</dbReference>
<evidence type="ECO:0000259" key="13">
    <source>
        <dbReference type="PROSITE" id="PS50016"/>
    </source>
</evidence>
<comment type="subcellular location">
    <subcellularLocation>
        <location evidence="1 11">Nucleus</location>
    </subcellularLocation>
</comment>
<dbReference type="GO" id="GO:0008270">
    <property type="term" value="F:zinc ion binding"/>
    <property type="evidence" value="ECO:0007669"/>
    <property type="project" value="UniProtKB-KW"/>
</dbReference>
<keyword evidence="5 9" id="KW-0862">Zinc</keyword>
<feature type="binding site" evidence="9">
    <location>
        <position position="612"/>
    </location>
    <ligand>
        <name>Zn(2+)</name>
        <dbReference type="ChEBI" id="CHEBI:29105"/>
        <label>1</label>
    </ligand>
</feature>
<feature type="binding site" evidence="9">
    <location>
        <position position="590"/>
    </location>
    <ligand>
        <name>Zn(2+)</name>
        <dbReference type="ChEBI" id="CHEBI:29105"/>
        <label>1</label>
    </ligand>
</feature>
<dbReference type="FunFam" id="3.30.40.10:FF:000177">
    <property type="entry name" value="PHD finger protein ING"/>
    <property type="match status" value="1"/>
</dbReference>
<evidence type="ECO:0000256" key="11">
    <source>
        <dbReference type="RuleBase" id="RU361213"/>
    </source>
</evidence>
<evidence type="ECO:0000256" key="12">
    <source>
        <dbReference type="SAM" id="MobiDB-lite"/>
    </source>
</evidence>
<feature type="binding site" evidence="9">
    <location>
        <position position="601"/>
    </location>
    <ligand>
        <name>Zn(2+)</name>
        <dbReference type="ChEBI" id="CHEBI:29105"/>
        <label>2</label>
    </ligand>
</feature>
<dbReference type="CDD" id="cd15505">
    <property type="entry name" value="PHD_ING"/>
    <property type="match status" value="1"/>
</dbReference>
<evidence type="ECO:0000313" key="14">
    <source>
        <dbReference type="EMBL" id="KAH8697586.1"/>
    </source>
</evidence>
<sequence length="645" mass="70484">MASAASNVAIAATAGTISQISNSRNMSRQTRTNPSRTSKTVARSFHFYGQSSAGDSSQVPTTPHGLYPALTHFTDAITALPREFRRHNSLLKEVDAKAWALEDNLQQLLLSASESRPVPYPPNPAPIVDGVVREYGVSQNDLQNVESQESRERRLLFDRVRRSLSDLMMTADEKNHVLTNANDELDHQLFRLNTIFPYISGEVSEEARLGSLTHWAYTNRTTAKAATTGNERPRREAASATSHFVHALHESEGLSHRGDGRRENPRKQRRNHAELDSDDIRTVTNRKGGAAKARANAVYHADSAITAQAPKRRKVVEKPAPVQVGGTIMERSISAVTNNGRAVSKDSLNADAKKRPRATNAVSTAGRKRNNTITSNVGSPSAVSSPIVGTFNPPRTAPSPGPSSNNRPQSSRAQQPASQAASRQRPPSVSNRMNANNKPVDSKNSFPRESSIKEITPPVFPGDTVRQSDTEKETSDSKANLVTDKSERAEMNVVDDNNAAEPMAISASSSGHMKGRSSKTSTPVVSTFPESQTRGRSSRNNTESGSKRVHKKTGSVSTAYKPRAAVPEEEESSREGDDEEDESEPRYCFCHQVSFGEMVACDNDACPTEWFHLSCVGLTKPPGRNVKWYCTDCKENMKRGRTAAK</sequence>
<evidence type="ECO:0000313" key="15">
    <source>
        <dbReference type="Proteomes" id="UP001201262"/>
    </source>
</evidence>
<feature type="binding site" evidence="9">
    <location>
        <position position="615"/>
    </location>
    <ligand>
        <name>Zn(2+)</name>
        <dbReference type="ChEBI" id="CHEBI:29105"/>
        <label>1</label>
    </ligand>
</feature>
<feature type="compositionally biased region" description="Polar residues" evidence="12">
    <location>
        <begin position="518"/>
        <end position="544"/>
    </location>
</feature>
<evidence type="ECO:0000256" key="4">
    <source>
        <dbReference type="ARBA" id="ARBA00022771"/>
    </source>
</evidence>
<feature type="site" description="Histone H3K4me3 binding" evidence="8">
    <location>
        <position position="610"/>
    </location>
</feature>
<comment type="similarity">
    <text evidence="2 11">Belongs to the ING family.</text>
</comment>
<feature type="compositionally biased region" description="Low complexity" evidence="12">
    <location>
        <begin position="407"/>
        <end position="428"/>
    </location>
</feature>
<evidence type="ECO:0000256" key="3">
    <source>
        <dbReference type="ARBA" id="ARBA00022723"/>
    </source>
</evidence>
<dbReference type="PANTHER" id="PTHR10333">
    <property type="entry name" value="INHIBITOR OF GROWTH PROTEIN"/>
    <property type="match status" value="1"/>
</dbReference>
<feature type="compositionally biased region" description="Basic and acidic residues" evidence="12">
    <location>
        <begin position="466"/>
        <end position="476"/>
    </location>
</feature>
<dbReference type="InterPro" id="IPR013083">
    <property type="entry name" value="Znf_RING/FYVE/PHD"/>
</dbReference>
<dbReference type="Gene3D" id="6.10.140.1740">
    <property type="match status" value="1"/>
</dbReference>
<feature type="domain" description="PHD-type" evidence="13">
    <location>
        <begin position="585"/>
        <end position="636"/>
    </location>
</feature>
<dbReference type="InterPro" id="IPR019786">
    <property type="entry name" value="Zinc_finger_PHD-type_CS"/>
</dbReference>
<name>A0AAD4KRF3_9EURO</name>
<keyword evidence="4 10" id="KW-0863">Zinc-finger</keyword>